<accession>A0A1I5YXQ1</accession>
<dbReference type="GO" id="GO:0016301">
    <property type="term" value="F:kinase activity"/>
    <property type="evidence" value="ECO:0007669"/>
    <property type="project" value="UniProtKB-KW"/>
</dbReference>
<keyword evidence="10" id="KW-0812">Transmembrane</keyword>
<sequence>MKWKLTGRYLLSIVLVVILVVIINIVTLIGLFLIEINTGKPVFHGGEISAERFTRNFDRYITVANGNIDVTEKGKEKLDQKNAWIQVVDENGREVYGYKLPKAVKKKYTPLETINRYKYKEEDILATVFAGGKSMNNREYSYFVGFSDPNINKYVFTFDIESILHNFKVGILIFLLIDSLIAFFIGYLFSKRLTSPLNSLIDGIKRLANKDYSVNYKPKGIYKDVFYNVNYLSIELTANEKERKKLDHMREEWLANISHDIKTPLASIQGYAEMMKNKEYHFSLDEMREYADIIERKALYMKEVMEDLNLTTRLKNKELMLNKKKVNIVAVLRNIVIDILNDARYTNRHIEFEVEQEKVEVEVDEILIRRALHNLIYNAVVHNDENVRIMVRIEKKARPYIVIKDNGKGIKKEELDKIFDRYYRGTNTGELHKGSGLGMAIAKDVIKAHDGDIEMKSMVGMGTTINIYL</sequence>
<keyword evidence="5" id="KW-0808">Transferase</keyword>
<evidence type="ECO:0000256" key="1">
    <source>
        <dbReference type="ARBA" id="ARBA00000085"/>
    </source>
</evidence>
<dbReference type="CDD" id="cd00082">
    <property type="entry name" value="HisKA"/>
    <property type="match status" value="1"/>
</dbReference>
<protein>
    <recommendedName>
        <fullName evidence="3">histidine kinase</fullName>
        <ecNumber evidence="3">2.7.13.3</ecNumber>
    </recommendedName>
</protein>
<dbReference type="InterPro" id="IPR005467">
    <property type="entry name" value="His_kinase_dom"/>
</dbReference>
<dbReference type="Gene3D" id="6.10.340.10">
    <property type="match status" value="1"/>
</dbReference>
<gene>
    <name evidence="12" type="ORF">SAMN02745910_01623</name>
</gene>
<dbReference type="GeneID" id="93710322"/>
<dbReference type="PROSITE" id="PS50109">
    <property type="entry name" value="HIS_KIN"/>
    <property type="match status" value="1"/>
</dbReference>
<evidence type="ECO:0000256" key="2">
    <source>
        <dbReference type="ARBA" id="ARBA00004370"/>
    </source>
</evidence>
<dbReference type="InterPro" id="IPR003594">
    <property type="entry name" value="HATPase_dom"/>
</dbReference>
<dbReference type="PANTHER" id="PTHR42878:SF12">
    <property type="entry name" value="SENSOR HISTIDINE KINASE YCBM"/>
    <property type="match status" value="1"/>
</dbReference>
<dbReference type="InterPro" id="IPR036890">
    <property type="entry name" value="HATPase_C_sf"/>
</dbReference>
<evidence type="ECO:0000313" key="13">
    <source>
        <dbReference type="Proteomes" id="UP000182762"/>
    </source>
</evidence>
<feature type="transmembrane region" description="Helical" evidence="10">
    <location>
        <begin position="169"/>
        <end position="189"/>
    </location>
</feature>
<comment type="caution">
    <text evidence="12">The sequence shown here is derived from an EMBL/GenBank/DDBJ whole genome shotgun (WGS) entry which is preliminary data.</text>
</comment>
<dbReference type="Gene3D" id="3.30.565.10">
    <property type="entry name" value="Histidine kinase-like ATPase, C-terminal domain"/>
    <property type="match status" value="1"/>
</dbReference>
<evidence type="ECO:0000256" key="8">
    <source>
        <dbReference type="ARBA" id="ARBA00022840"/>
    </source>
</evidence>
<dbReference type="SUPFAM" id="SSF55874">
    <property type="entry name" value="ATPase domain of HSP90 chaperone/DNA topoisomerase II/histidine kinase"/>
    <property type="match status" value="1"/>
</dbReference>
<evidence type="ECO:0000256" key="5">
    <source>
        <dbReference type="ARBA" id="ARBA00022679"/>
    </source>
</evidence>
<dbReference type="EMBL" id="FOXX01000003">
    <property type="protein sequence ID" value="SFQ48607.1"/>
    <property type="molecule type" value="Genomic_DNA"/>
</dbReference>
<keyword evidence="10" id="KW-0472">Membrane</keyword>
<proteinExistence type="predicted"/>
<dbReference type="PANTHER" id="PTHR42878">
    <property type="entry name" value="TWO-COMPONENT HISTIDINE KINASE"/>
    <property type="match status" value="1"/>
</dbReference>
<dbReference type="InterPro" id="IPR050351">
    <property type="entry name" value="BphY/WalK/GraS-like"/>
</dbReference>
<dbReference type="Pfam" id="PF02518">
    <property type="entry name" value="HATPase_c"/>
    <property type="match status" value="1"/>
</dbReference>
<dbReference type="InterPro" id="IPR004358">
    <property type="entry name" value="Sig_transdc_His_kin-like_C"/>
</dbReference>
<evidence type="ECO:0000256" key="7">
    <source>
        <dbReference type="ARBA" id="ARBA00022777"/>
    </source>
</evidence>
<dbReference type="InterPro" id="IPR003661">
    <property type="entry name" value="HisK_dim/P_dom"/>
</dbReference>
<dbReference type="InterPro" id="IPR036097">
    <property type="entry name" value="HisK_dim/P_sf"/>
</dbReference>
<keyword evidence="9" id="KW-0902">Two-component regulatory system</keyword>
<dbReference type="Gene3D" id="1.10.287.130">
    <property type="match status" value="1"/>
</dbReference>
<evidence type="ECO:0000256" key="9">
    <source>
        <dbReference type="ARBA" id="ARBA00023012"/>
    </source>
</evidence>
<keyword evidence="8" id="KW-0067">ATP-binding</keyword>
<feature type="domain" description="Histidine kinase" evidence="11">
    <location>
        <begin position="256"/>
        <end position="469"/>
    </location>
</feature>
<comment type="subcellular location">
    <subcellularLocation>
        <location evidence="2">Membrane</location>
    </subcellularLocation>
</comment>
<evidence type="ECO:0000256" key="4">
    <source>
        <dbReference type="ARBA" id="ARBA00022553"/>
    </source>
</evidence>
<dbReference type="EC" id="2.7.13.3" evidence="3"/>
<keyword evidence="13" id="KW-1185">Reference proteome</keyword>
<dbReference type="PRINTS" id="PR00344">
    <property type="entry name" value="BCTRLSENSOR"/>
</dbReference>
<name>A0A1I5YXQ1_9BACI</name>
<evidence type="ECO:0000259" key="11">
    <source>
        <dbReference type="PROSITE" id="PS50109"/>
    </source>
</evidence>
<dbReference type="Pfam" id="PF00512">
    <property type="entry name" value="HisKA"/>
    <property type="match status" value="1"/>
</dbReference>
<keyword evidence="7 12" id="KW-0418">Kinase</keyword>
<dbReference type="SUPFAM" id="SSF47384">
    <property type="entry name" value="Homodimeric domain of signal transducing histidine kinase"/>
    <property type="match status" value="1"/>
</dbReference>
<dbReference type="SMART" id="SM00388">
    <property type="entry name" value="HisKA"/>
    <property type="match status" value="1"/>
</dbReference>
<organism evidence="12 13">
    <name type="scientific">Priestia endophytica DSM 13796</name>
    <dbReference type="NCBI Taxonomy" id="1121089"/>
    <lineage>
        <taxon>Bacteria</taxon>
        <taxon>Bacillati</taxon>
        <taxon>Bacillota</taxon>
        <taxon>Bacilli</taxon>
        <taxon>Bacillales</taxon>
        <taxon>Bacillaceae</taxon>
        <taxon>Priestia</taxon>
    </lineage>
</organism>
<comment type="catalytic activity">
    <reaction evidence="1">
        <text>ATP + protein L-histidine = ADP + protein N-phospho-L-histidine.</text>
        <dbReference type="EC" id="2.7.13.3"/>
    </reaction>
</comment>
<evidence type="ECO:0000313" key="12">
    <source>
        <dbReference type="EMBL" id="SFQ48607.1"/>
    </source>
</evidence>
<dbReference type="SMART" id="SM00387">
    <property type="entry name" value="HATPase_c"/>
    <property type="match status" value="1"/>
</dbReference>
<evidence type="ECO:0000256" key="3">
    <source>
        <dbReference type="ARBA" id="ARBA00012438"/>
    </source>
</evidence>
<evidence type="ECO:0000256" key="6">
    <source>
        <dbReference type="ARBA" id="ARBA00022741"/>
    </source>
</evidence>
<evidence type="ECO:0000256" key="10">
    <source>
        <dbReference type="SAM" id="Phobius"/>
    </source>
</evidence>
<dbReference type="Proteomes" id="UP000182762">
    <property type="component" value="Unassembled WGS sequence"/>
</dbReference>
<keyword evidence="10" id="KW-1133">Transmembrane helix</keyword>
<dbReference type="RefSeq" id="WP_061805157.1">
    <property type="nucleotide sequence ID" value="NZ_FOXX01000003.1"/>
</dbReference>
<keyword evidence="4" id="KW-0597">Phosphoprotein</keyword>
<reference evidence="12 13" key="1">
    <citation type="submission" date="2016-10" db="EMBL/GenBank/DDBJ databases">
        <authorList>
            <person name="Varghese N."/>
            <person name="Submissions S."/>
        </authorList>
    </citation>
    <scope>NUCLEOTIDE SEQUENCE [LARGE SCALE GENOMIC DNA]</scope>
    <source>
        <strain evidence="12 13">DSM 13796</strain>
    </source>
</reference>
<feature type="transmembrane region" description="Helical" evidence="10">
    <location>
        <begin position="9"/>
        <end position="34"/>
    </location>
</feature>
<keyword evidence="6" id="KW-0547">Nucleotide-binding</keyword>